<evidence type="ECO:0000313" key="3">
    <source>
        <dbReference type="EMBL" id="TBU00038.1"/>
    </source>
</evidence>
<dbReference type="EMBL" id="PIXR01001809">
    <property type="protein sequence ID" value="TBU00038.1"/>
    <property type="molecule type" value="Genomic_DNA"/>
</dbReference>
<dbReference type="PANTHER" id="PTHR24345">
    <property type="entry name" value="SERINE/THREONINE-PROTEIN KINASE PLK"/>
    <property type="match status" value="1"/>
</dbReference>
<dbReference type="Proteomes" id="UP000293045">
    <property type="component" value="Unassembled WGS sequence"/>
</dbReference>
<dbReference type="InterPro" id="IPR000719">
    <property type="entry name" value="Prot_kinase_dom"/>
</dbReference>
<feature type="domain" description="Protein kinase" evidence="2">
    <location>
        <begin position="47"/>
        <end position="277"/>
    </location>
</feature>
<dbReference type="CDD" id="cd00180">
    <property type="entry name" value="PKc"/>
    <property type="match status" value="1"/>
</dbReference>
<dbReference type="VEuPathDB" id="MicrosporidiaDB:CWI39_1809p0010"/>
<keyword evidence="1" id="KW-0812">Transmembrane</keyword>
<protein>
    <recommendedName>
        <fullName evidence="2">Protein kinase domain-containing protein</fullName>
    </recommendedName>
</protein>
<dbReference type="GO" id="GO:0005524">
    <property type="term" value="F:ATP binding"/>
    <property type="evidence" value="ECO:0007669"/>
    <property type="project" value="InterPro"/>
</dbReference>
<keyword evidence="1" id="KW-1133">Transmembrane helix</keyword>
<organism evidence="3 4">
    <name type="scientific">Hamiltosporidium magnivora</name>
    <dbReference type="NCBI Taxonomy" id="148818"/>
    <lineage>
        <taxon>Eukaryota</taxon>
        <taxon>Fungi</taxon>
        <taxon>Fungi incertae sedis</taxon>
        <taxon>Microsporidia</taxon>
        <taxon>Dubosqiidae</taxon>
        <taxon>Hamiltosporidium</taxon>
    </lineage>
</organism>
<evidence type="ECO:0000256" key="1">
    <source>
        <dbReference type="SAM" id="Phobius"/>
    </source>
</evidence>
<name>A0A4Q9KYF2_9MICR</name>
<accession>A0A4Q9KYF2</accession>
<comment type="caution">
    <text evidence="3">The sequence shown here is derived from an EMBL/GenBank/DDBJ whole genome shotgun (WGS) entry which is preliminary data.</text>
</comment>
<dbReference type="AlphaFoldDB" id="A0A4Q9KYF2"/>
<dbReference type="SUPFAM" id="SSF56112">
    <property type="entry name" value="Protein kinase-like (PK-like)"/>
    <property type="match status" value="1"/>
</dbReference>
<dbReference type="SMART" id="SM00220">
    <property type="entry name" value="S_TKc"/>
    <property type="match status" value="1"/>
</dbReference>
<evidence type="ECO:0000259" key="2">
    <source>
        <dbReference type="PROSITE" id="PS50011"/>
    </source>
</evidence>
<reference evidence="3 4" key="1">
    <citation type="submission" date="2017-12" db="EMBL/GenBank/DDBJ databases">
        <authorList>
            <person name="Pombert J.-F."/>
            <person name="Haag K.L."/>
            <person name="Ebert D."/>
        </authorList>
    </citation>
    <scope>NUCLEOTIDE SEQUENCE [LARGE SCALE GENOMIC DNA]</scope>
    <source>
        <strain evidence="3">IL-BN-2</strain>
    </source>
</reference>
<gene>
    <name evidence="3" type="ORF">CWI39_1809p0010</name>
</gene>
<dbReference type="InterPro" id="IPR011009">
    <property type="entry name" value="Kinase-like_dom_sf"/>
</dbReference>
<proteinExistence type="predicted"/>
<dbReference type="GO" id="GO:0005634">
    <property type="term" value="C:nucleus"/>
    <property type="evidence" value="ECO:0007669"/>
    <property type="project" value="TreeGrafter"/>
</dbReference>
<dbReference type="GO" id="GO:0004672">
    <property type="term" value="F:protein kinase activity"/>
    <property type="evidence" value="ECO:0007669"/>
    <property type="project" value="InterPro"/>
</dbReference>
<dbReference type="Pfam" id="PF00069">
    <property type="entry name" value="Pkinase"/>
    <property type="match status" value="1"/>
</dbReference>
<keyword evidence="1" id="KW-0472">Membrane</keyword>
<dbReference type="PROSITE" id="PS50011">
    <property type="entry name" value="PROTEIN_KINASE_DOM"/>
    <property type="match status" value="1"/>
</dbReference>
<feature type="transmembrane region" description="Helical" evidence="1">
    <location>
        <begin position="419"/>
        <end position="441"/>
    </location>
</feature>
<dbReference type="Gene3D" id="1.10.510.10">
    <property type="entry name" value="Transferase(Phosphotransferase) domain 1"/>
    <property type="match status" value="1"/>
</dbReference>
<sequence length="447" mass="53042">MYLRKYFLITIVLVFINYKLILCDQDISISSLPNPIIFKRDGIFKKYKVISYLGHGVQGSVFLIEDIQTKEKFALKVQPKKTHLTCNYIAELFKTYLRHENIVEFYGYYNDSNYEYLLFEYLPITLLDYLDNNIETFINFLFIMKQMLDVLNFLRVQKIVIGDFKFDNMMLAENLKIKAIDFGHAVFEKKQKRLFSDKDIKNGKNNHKKYLYIAPEIRNGQRCSSIADIYSFGYVSREYINDVTIKDGKVSDFFEQCLIPDPKIRISADVALIHPIFNTLYDFVFCFADIKNFEISDNDTKIKLHDRIIYYRHPKYSFELHCCCSKNKREFSKFKLNQNQKLLQRKTTNQEEAEQRAYKLLKFRAVVGNHVLPIQHLTFSYHNELKKLFLKLNIEQVKYKVVKNTLKEKTTRKKIMIKILGISVLIIVMAECLLLSIIYRINNIKNK</sequence>
<evidence type="ECO:0000313" key="4">
    <source>
        <dbReference type="Proteomes" id="UP000293045"/>
    </source>
</evidence>
<dbReference type="VEuPathDB" id="MicrosporidiaDB:CWI36_0065p0050"/>